<evidence type="ECO:0000256" key="1">
    <source>
        <dbReference type="SAM" id="MobiDB-lite"/>
    </source>
</evidence>
<reference evidence="3 4" key="1">
    <citation type="journal article" date="2019" name="Emerg. Microbes Infect.">
        <title>Comprehensive subspecies identification of 175 nontuberculous mycobacteria species based on 7547 genomic profiles.</title>
        <authorList>
            <person name="Matsumoto Y."/>
            <person name="Kinjo T."/>
            <person name="Motooka D."/>
            <person name="Nabeya D."/>
            <person name="Jung N."/>
            <person name="Uechi K."/>
            <person name="Horii T."/>
            <person name="Iida T."/>
            <person name="Fujita J."/>
            <person name="Nakamura S."/>
        </authorList>
    </citation>
    <scope>NUCLEOTIDE SEQUENCE [LARGE SCALE GENOMIC DNA]</scope>
    <source>
        <strain evidence="3 4">JCM 30396</strain>
    </source>
</reference>
<dbReference type="EMBL" id="AP022596">
    <property type="protein sequence ID" value="BBY64381.1"/>
    <property type="molecule type" value="Genomic_DNA"/>
</dbReference>
<dbReference type="Proteomes" id="UP000467148">
    <property type="component" value="Chromosome"/>
</dbReference>
<keyword evidence="4" id="KW-1185">Reference proteome</keyword>
<evidence type="ECO:0000256" key="2">
    <source>
        <dbReference type="SAM" id="Phobius"/>
    </source>
</evidence>
<evidence type="ECO:0000313" key="4">
    <source>
        <dbReference type="Proteomes" id="UP000467148"/>
    </source>
</evidence>
<organism evidence="3 4">
    <name type="scientific">Mycolicibacterium helvum</name>
    <dbReference type="NCBI Taxonomy" id="1534349"/>
    <lineage>
        <taxon>Bacteria</taxon>
        <taxon>Bacillati</taxon>
        <taxon>Actinomycetota</taxon>
        <taxon>Actinomycetes</taxon>
        <taxon>Mycobacteriales</taxon>
        <taxon>Mycobacteriaceae</taxon>
        <taxon>Mycolicibacterium</taxon>
    </lineage>
</organism>
<dbReference type="AlphaFoldDB" id="A0A7I7T7C6"/>
<sequence>MVAGVQSISRSKTKHWLATGALTIGLGTAALSFGAGVANADTAGAGNNNSHHTVSLAHSPGSASKPIAAARPRHNASTALITASTLIGVATPAREVSSVPAPRTVHELSAGPPHPANQPSAHEQAASTATATALNPLTAAITALSDAIHSAVVHISAVVTGAVIDVYIIGVVIIFQILGIQFN</sequence>
<proteinExistence type="predicted"/>
<keyword evidence="2" id="KW-1133">Transmembrane helix</keyword>
<protein>
    <submittedName>
        <fullName evidence="3">Uncharacterized protein</fullName>
    </submittedName>
</protein>
<feature type="region of interest" description="Disordered" evidence="1">
    <location>
        <begin position="104"/>
        <end position="124"/>
    </location>
</feature>
<keyword evidence="2" id="KW-0472">Membrane</keyword>
<keyword evidence="2" id="KW-0812">Transmembrane</keyword>
<dbReference type="KEGG" id="mhev:MHEL_26240"/>
<accession>A0A7I7T7C6</accession>
<feature type="transmembrane region" description="Helical" evidence="2">
    <location>
        <begin position="151"/>
        <end position="178"/>
    </location>
</feature>
<evidence type="ECO:0000313" key="3">
    <source>
        <dbReference type="EMBL" id="BBY64381.1"/>
    </source>
</evidence>
<gene>
    <name evidence="3" type="ORF">MHEL_26240</name>
</gene>
<name>A0A7I7T7C6_9MYCO</name>